<dbReference type="GO" id="GO:0046872">
    <property type="term" value="F:metal ion binding"/>
    <property type="evidence" value="ECO:0007669"/>
    <property type="project" value="UniProtKB-KW"/>
</dbReference>
<keyword evidence="3 12" id="KW-0349">Heme</keyword>
<comment type="similarity">
    <text evidence="12">Belongs to the CcmE/CycJ family.</text>
</comment>
<comment type="function">
    <text evidence="11 12">Heme chaperone required for the biogenesis of c-type cytochromes. Transiently binds heme delivered by CcmC and transfers the heme to apo-cytochromes in a process facilitated by CcmF and CcmH.</text>
</comment>
<keyword evidence="7 12" id="KW-0735">Signal-anchor</keyword>
<evidence type="ECO:0000256" key="6">
    <source>
        <dbReference type="ARBA" id="ARBA00022748"/>
    </source>
</evidence>
<dbReference type="PANTHER" id="PTHR34128:SF2">
    <property type="entry name" value="CYTOCHROME C-TYPE BIOGENESIS PROTEIN CCME HOMOLOG, MITOCHONDRIAL"/>
    <property type="match status" value="1"/>
</dbReference>
<dbReference type="FunFam" id="2.40.50.140:FF:000104">
    <property type="entry name" value="Cytochrome c-type biogenesis protein CcmE"/>
    <property type="match status" value="1"/>
</dbReference>
<keyword evidence="4 12" id="KW-0812">Transmembrane</keyword>
<organism evidence="15 16">
    <name type="scientific">Candidatus Filomicrobium marinum</name>
    <dbReference type="NCBI Taxonomy" id="1608628"/>
    <lineage>
        <taxon>Bacteria</taxon>
        <taxon>Pseudomonadati</taxon>
        <taxon>Pseudomonadota</taxon>
        <taxon>Alphaproteobacteria</taxon>
        <taxon>Hyphomicrobiales</taxon>
        <taxon>Hyphomicrobiaceae</taxon>
        <taxon>Filomicrobium</taxon>
    </lineage>
</organism>
<dbReference type="SUPFAM" id="SSF82093">
    <property type="entry name" value="Heme chaperone CcmE"/>
    <property type="match status" value="1"/>
</dbReference>
<feature type="topological domain" description="Extracellular" evidence="12">
    <location>
        <begin position="29"/>
        <end position="152"/>
    </location>
</feature>
<evidence type="ECO:0000256" key="3">
    <source>
        <dbReference type="ARBA" id="ARBA00022617"/>
    </source>
</evidence>
<sequence>MTRKQKRGVLIGGGVALLAVAAILVMFALRDTIVFFQTPSDVAAHKVEAGKRFRLGGLVAEGSVKRGAGTKVQFAVTDTLETVNVTYEGILPDLFREGQGVVTEGKLTDAGLFVADTVLAKHDENYMPPEVADALEKKGVKLGQGATHPGNQ</sequence>
<evidence type="ECO:0000256" key="9">
    <source>
        <dbReference type="ARBA" id="ARBA00023004"/>
    </source>
</evidence>
<dbReference type="NCBIfam" id="NF009727">
    <property type="entry name" value="PRK13254.1-1"/>
    <property type="match status" value="1"/>
</dbReference>
<dbReference type="GO" id="GO:0020037">
    <property type="term" value="F:heme binding"/>
    <property type="evidence" value="ECO:0007669"/>
    <property type="project" value="InterPro"/>
</dbReference>
<dbReference type="Proteomes" id="UP000033187">
    <property type="component" value="Chromosome 1"/>
</dbReference>
<dbReference type="KEGG" id="fiy:BN1229_v1_3441"/>
<protein>
    <recommendedName>
        <fullName evidence="12">Cytochrome c-type biogenesis protein CcmE</fullName>
    </recommendedName>
    <alternativeName>
        <fullName evidence="12">Cytochrome c maturation protein E</fullName>
    </alternativeName>
    <alternativeName>
        <fullName evidence="12">Heme chaperone CcmE</fullName>
    </alternativeName>
</protein>
<dbReference type="AlphaFoldDB" id="A0A0D6JJ72"/>
<evidence type="ECO:0000256" key="2">
    <source>
        <dbReference type="ARBA" id="ARBA00022475"/>
    </source>
</evidence>
<evidence type="ECO:0000313" key="16">
    <source>
        <dbReference type="Proteomes" id="UP000033187"/>
    </source>
</evidence>
<dbReference type="HAMAP" id="MF_01959">
    <property type="entry name" value="CcmE"/>
    <property type="match status" value="1"/>
</dbReference>
<keyword evidence="10 12" id="KW-0472">Membrane</keyword>
<keyword evidence="5 12" id="KW-0479">Metal-binding</keyword>
<feature type="transmembrane region" description="Helical" evidence="14">
    <location>
        <begin position="9"/>
        <end position="29"/>
    </location>
</feature>
<evidence type="ECO:0000256" key="10">
    <source>
        <dbReference type="ARBA" id="ARBA00023136"/>
    </source>
</evidence>
<dbReference type="GO" id="GO:0017004">
    <property type="term" value="P:cytochrome complex assembly"/>
    <property type="evidence" value="ECO:0007669"/>
    <property type="project" value="UniProtKB-KW"/>
</dbReference>
<evidence type="ECO:0000256" key="5">
    <source>
        <dbReference type="ARBA" id="ARBA00022723"/>
    </source>
</evidence>
<dbReference type="NCBIfam" id="NF009729">
    <property type="entry name" value="PRK13254.1-3"/>
    <property type="match status" value="1"/>
</dbReference>
<evidence type="ECO:0000256" key="8">
    <source>
        <dbReference type="ARBA" id="ARBA00022989"/>
    </source>
</evidence>
<evidence type="ECO:0000256" key="11">
    <source>
        <dbReference type="ARBA" id="ARBA00056663"/>
    </source>
</evidence>
<dbReference type="InterPro" id="IPR004329">
    <property type="entry name" value="CcmE"/>
</dbReference>
<dbReference type="GO" id="GO:0005886">
    <property type="term" value="C:plasma membrane"/>
    <property type="evidence" value="ECO:0007669"/>
    <property type="project" value="UniProtKB-SubCell"/>
</dbReference>
<dbReference type="OrthoDB" id="9793584at2"/>
<feature type="binding site" description="covalent" evidence="12 13">
    <location>
        <position position="122"/>
    </location>
    <ligand>
        <name>heme</name>
        <dbReference type="ChEBI" id="CHEBI:30413"/>
    </ligand>
</feature>
<feature type="topological domain" description="Cytoplasmic" evidence="12">
    <location>
        <begin position="1"/>
        <end position="7"/>
    </location>
</feature>
<feature type="binding site" description="axial binding residue" evidence="12 13">
    <location>
        <position position="126"/>
    </location>
    <ligand>
        <name>heme</name>
        <dbReference type="ChEBI" id="CHEBI:30413"/>
    </ligand>
    <ligandPart>
        <name>Fe</name>
        <dbReference type="ChEBI" id="CHEBI:18248"/>
    </ligandPart>
</feature>
<dbReference type="Gene3D" id="2.40.50.140">
    <property type="entry name" value="Nucleic acid-binding proteins"/>
    <property type="match status" value="1"/>
</dbReference>
<dbReference type="InterPro" id="IPR012340">
    <property type="entry name" value="NA-bd_OB-fold"/>
</dbReference>
<dbReference type="GO" id="GO:0017003">
    <property type="term" value="P:protein-heme linkage"/>
    <property type="evidence" value="ECO:0007669"/>
    <property type="project" value="UniProtKB-UniRule"/>
</dbReference>
<keyword evidence="9 12" id="KW-0408">Iron</keyword>
<evidence type="ECO:0000256" key="1">
    <source>
        <dbReference type="ARBA" id="ARBA00004533"/>
    </source>
</evidence>
<dbReference type="KEGG" id="fil:BN1229_v1_2474"/>
<dbReference type="PANTHER" id="PTHR34128">
    <property type="entry name" value="CYTOCHROME C-TYPE BIOGENESIS PROTEIN CCME HOMOLOG, MITOCHONDRIAL"/>
    <property type="match status" value="1"/>
</dbReference>
<gene>
    <name evidence="12 15" type="primary">ccmE</name>
    <name evidence="12" type="synonym">cycJ</name>
    <name evidence="15" type="ORF">YBN1229_v1_3441</name>
</gene>
<evidence type="ECO:0000256" key="12">
    <source>
        <dbReference type="HAMAP-Rule" id="MF_01959"/>
    </source>
</evidence>
<evidence type="ECO:0000256" key="13">
    <source>
        <dbReference type="PIRSR" id="PIRSR604329-50"/>
    </source>
</evidence>
<name>A0A0D6JJ72_9HYPH</name>
<evidence type="ECO:0000256" key="4">
    <source>
        <dbReference type="ARBA" id="ARBA00022692"/>
    </source>
</evidence>
<dbReference type="NCBIfam" id="NF009731">
    <property type="entry name" value="PRK13254.1-5"/>
    <property type="match status" value="1"/>
</dbReference>
<evidence type="ECO:0000313" key="15">
    <source>
        <dbReference type="EMBL" id="CPR22008.1"/>
    </source>
</evidence>
<dbReference type="InterPro" id="IPR036127">
    <property type="entry name" value="CcmE-like_sf"/>
</dbReference>
<comment type="subcellular location">
    <subcellularLocation>
        <location evidence="1">Cell inner membrane</location>
    </subcellularLocation>
    <subcellularLocation>
        <location evidence="12">Cell membrane</location>
        <topology evidence="12">Single-pass type II membrane protein</topology>
    </subcellularLocation>
</comment>
<reference evidence="16" key="1">
    <citation type="submission" date="2015-02" db="EMBL/GenBank/DDBJ databases">
        <authorList>
            <person name="Chooi Y.-H."/>
        </authorList>
    </citation>
    <scope>NUCLEOTIDE SEQUENCE [LARGE SCALE GENOMIC DNA]</scope>
    <source>
        <strain evidence="16">strain Y</strain>
    </source>
</reference>
<evidence type="ECO:0000256" key="7">
    <source>
        <dbReference type="ARBA" id="ARBA00022968"/>
    </source>
</evidence>
<dbReference type="RefSeq" id="WP_046478375.1">
    <property type="nucleotide sequence ID" value="NZ_LN829118.1"/>
</dbReference>
<keyword evidence="16" id="KW-1185">Reference proteome</keyword>
<accession>A0A0D6JJ72</accession>
<dbReference type="EMBL" id="LN829119">
    <property type="protein sequence ID" value="CPR22008.1"/>
    <property type="molecule type" value="Genomic_DNA"/>
</dbReference>
<proteinExistence type="inferred from homology"/>
<keyword evidence="6 12" id="KW-0201">Cytochrome c-type biogenesis</keyword>
<dbReference type="Pfam" id="PF03100">
    <property type="entry name" value="CcmE"/>
    <property type="match status" value="1"/>
</dbReference>
<keyword evidence="2 12" id="KW-1003">Cell membrane</keyword>
<evidence type="ECO:0000256" key="14">
    <source>
        <dbReference type="SAM" id="Phobius"/>
    </source>
</evidence>
<keyword evidence="8 12" id="KW-1133">Transmembrane helix</keyword>